<dbReference type="GO" id="GO:0016787">
    <property type="term" value="F:hydrolase activity"/>
    <property type="evidence" value="ECO:0007669"/>
    <property type="project" value="UniProtKB-KW"/>
</dbReference>
<dbReference type="CDD" id="cd07503">
    <property type="entry name" value="HAD_HisB-N"/>
    <property type="match status" value="1"/>
</dbReference>
<keyword evidence="9" id="KW-1185">Reference proteome</keyword>
<comment type="similarity">
    <text evidence="2">Belongs to the GmhB family.</text>
</comment>
<comment type="subcellular location">
    <subcellularLocation>
        <location evidence="1">Cytoplasm</location>
    </subcellularLocation>
</comment>
<evidence type="ECO:0000256" key="2">
    <source>
        <dbReference type="ARBA" id="ARBA00005628"/>
    </source>
</evidence>
<evidence type="ECO:0000256" key="6">
    <source>
        <dbReference type="ARBA" id="ARBA00023277"/>
    </source>
</evidence>
<dbReference type="InterPro" id="IPR006549">
    <property type="entry name" value="HAD-SF_hydro_IIIA"/>
</dbReference>
<organism evidence="8 9">
    <name type="scientific">Tistrella arctica</name>
    <dbReference type="NCBI Taxonomy" id="3133430"/>
    <lineage>
        <taxon>Bacteria</taxon>
        <taxon>Pseudomonadati</taxon>
        <taxon>Pseudomonadota</taxon>
        <taxon>Alphaproteobacteria</taxon>
        <taxon>Geminicoccales</taxon>
        <taxon>Geminicoccaceae</taxon>
        <taxon>Tistrella</taxon>
    </lineage>
</organism>
<evidence type="ECO:0000256" key="5">
    <source>
        <dbReference type="ARBA" id="ARBA00022801"/>
    </source>
</evidence>
<gene>
    <name evidence="8" type="ORF">WG926_17055</name>
</gene>
<comment type="caution">
    <text evidence="8">The sequence shown here is derived from an EMBL/GenBank/DDBJ whole genome shotgun (WGS) entry which is preliminary data.</text>
</comment>
<dbReference type="Proteomes" id="UP001413721">
    <property type="component" value="Unassembled WGS sequence"/>
</dbReference>
<evidence type="ECO:0000256" key="7">
    <source>
        <dbReference type="ARBA" id="ARBA00031828"/>
    </source>
</evidence>
<dbReference type="InterPro" id="IPR023214">
    <property type="entry name" value="HAD_sf"/>
</dbReference>
<dbReference type="Pfam" id="PF13242">
    <property type="entry name" value="Hydrolase_like"/>
    <property type="match status" value="1"/>
</dbReference>
<dbReference type="PANTHER" id="PTHR42891">
    <property type="entry name" value="D-GLYCERO-BETA-D-MANNO-HEPTOSE-1,7-BISPHOSPHATE 7-PHOSPHATASE"/>
    <property type="match status" value="1"/>
</dbReference>
<dbReference type="NCBIfam" id="TIGR01662">
    <property type="entry name" value="HAD-SF-IIIA"/>
    <property type="match status" value="1"/>
</dbReference>
<dbReference type="NCBIfam" id="TIGR01656">
    <property type="entry name" value="Histidinol-ppas"/>
    <property type="match status" value="1"/>
</dbReference>
<evidence type="ECO:0000313" key="8">
    <source>
        <dbReference type="EMBL" id="MEN2990030.1"/>
    </source>
</evidence>
<keyword evidence="4" id="KW-0479">Metal-binding</keyword>
<evidence type="ECO:0000256" key="4">
    <source>
        <dbReference type="ARBA" id="ARBA00022723"/>
    </source>
</evidence>
<keyword evidence="6" id="KW-0119">Carbohydrate metabolism</keyword>
<dbReference type="InterPro" id="IPR036412">
    <property type="entry name" value="HAD-like_sf"/>
</dbReference>
<dbReference type="Gene3D" id="3.40.50.1000">
    <property type="entry name" value="HAD superfamily/HAD-like"/>
    <property type="match status" value="1"/>
</dbReference>
<dbReference type="InterPro" id="IPR004446">
    <property type="entry name" value="Heptose_bisP_phosphatase"/>
</dbReference>
<dbReference type="SUPFAM" id="SSF56784">
    <property type="entry name" value="HAD-like"/>
    <property type="match status" value="1"/>
</dbReference>
<evidence type="ECO:0000256" key="1">
    <source>
        <dbReference type="ARBA" id="ARBA00004496"/>
    </source>
</evidence>
<name>A0ABU9YMJ7_9PROT</name>
<keyword evidence="3" id="KW-0963">Cytoplasm</keyword>
<dbReference type="EMBL" id="JBBKTW010000006">
    <property type="protein sequence ID" value="MEN2990030.1"/>
    <property type="molecule type" value="Genomic_DNA"/>
</dbReference>
<evidence type="ECO:0000256" key="3">
    <source>
        <dbReference type="ARBA" id="ARBA00022490"/>
    </source>
</evidence>
<keyword evidence="5 8" id="KW-0378">Hydrolase</keyword>
<protein>
    <recommendedName>
        <fullName evidence="7">D,D-heptose 1,7-bisphosphate phosphatase</fullName>
    </recommendedName>
</protein>
<reference evidence="8 9" key="1">
    <citation type="submission" date="2024-03" db="EMBL/GenBank/DDBJ databases">
        <title>High-quality draft genome sequencing of Tistrella sp. BH-R2-4.</title>
        <authorList>
            <person name="Dong C."/>
        </authorList>
    </citation>
    <scope>NUCLEOTIDE SEQUENCE [LARGE SCALE GENOMIC DNA]</scope>
    <source>
        <strain evidence="8 9">BH-R2-4</strain>
    </source>
</reference>
<dbReference type="RefSeq" id="WP_345937876.1">
    <property type="nucleotide sequence ID" value="NZ_JBBKTW010000006.1"/>
</dbReference>
<evidence type="ECO:0000313" key="9">
    <source>
        <dbReference type="Proteomes" id="UP001413721"/>
    </source>
</evidence>
<sequence length="198" mass="20324">MPHSADTPPPSGGLDAAPRRVALLDRDGTINLDTGYLADPDRFELLPGAVAGLRRLVDAGFGLVVVTNQSGIARGLIRPDALAAIHQRMRAMLAAHGITIDAIEICPHGPDDGCDCRKPLAGMVTRAAARLGFDPGRAILFGDKPSDIGLARAVGAMAVLIGDTTAAAACHPAPDLAAPDLDQAVRLALARLQPSPAG</sequence>
<dbReference type="InterPro" id="IPR006543">
    <property type="entry name" value="Histidinol-phos"/>
</dbReference>
<proteinExistence type="inferred from homology"/>
<accession>A0ABU9YMJ7</accession>
<dbReference type="PANTHER" id="PTHR42891:SF1">
    <property type="entry name" value="D-GLYCERO-BETA-D-MANNO-HEPTOSE-1,7-BISPHOSPHATE 7-PHOSPHATASE"/>
    <property type="match status" value="1"/>
</dbReference>